<feature type="binding site" evidence="17">
    <location>
        <position position="355"/>
    </location>
    <ligand>
        <name>ATP</name>
        <dbReference type="ChEBI" id="CHEBI:30616"/>
    </ligand>
</feature>
<dbReference type="InterPro" id="IPR052059">
    <property type="entry name" value="CR_Ser/Thr_kinase"/>
</dbReference>
<evidence type="ECO:0000259" key="21">
    <source>
        <dbReference type="PROSITE" id="PS51473"/>
    </source>
</evidence>
<dbReference type="PROSITE" id="PS00108">
    <property type="entry name" value="PROTEIN_KINASE_ST"/>
    <property type="match status" value="1"/>
</dbReference>
<evidence type="ECO:0000256" key="2">
    <source>
        <dbReference type="ARBA" id="ARBA00022527"/>
    </source>
</evidence>
<keyword evidence="14" id="KW-0325">Glycoprotein</keyword>
<keyword evidence="12 19" id="KW-0472">Membrane</keyword>
<keyword evidence="3" id="KW-0597">Phosphoprotein</keyword>
<dbReference type="PANTHER" id="PTHR47973">
    <property type="entry name" value="CYSTEINE-RICH RECEPTOR-LIKE PROTEIN KINASE 3"/>
    <property type="match status" value="1"/>
</dbReference>
<organism evidence="22 23">
    <name type="scientific">Rubroshorea leprosula</name>
    <dbReference type="NCBI Taxonomy" id="152421"/>
    <lineage>
        <taxon>Eukaryota</taxon>
        <taxon>Viridiplantae</taxon>
        <taxon>Streptophyta</taxon>
        <taxon>Embryophyta</taxon>
        <taxon>Tracheophyta</taxon>
        <taxon>Spermatophyta</taxon>
        <taxon>Magnoliopsida</taxon>
        <taxon>eudicotyledons</taxon>
        <taxon>Gunneridae</taxon>
        <taxon>Pentapetalae</taxon>
        <taxon>rosids</taxon>
        <taxon>malvids</taxon>
        <taxon>Malvales</taxon>
        <taxon>Dipterocarpaceae</taxon>
        <taxon>Rubroshorea</taxon>
    </lineage>
</organism>
<evidence type="ECO:0000256" key="14">
    <source>
        <dbReference type="ARBA" id="ARBA00023180"/>
    </source>
</evidence>
<evidence type="ECO:0000256" key="19">
    <source>
        <dbReference type="SAM" id="Phobius"/>
    </source>
</evidence>
<evidence type="ECO:0008006" key="24">
    <source>
        <dbReference type="Google" id="ProtNLM"/>
    </source>
</evidence>
<dbReference type="InterPro" id="IPR002902">
    <property type="entry name" value="GNK2"/>
</dbReference>
<dbReference type="FunFam" id="3.30.430.20:FF:000015">
    <property type="entry name" value="Cysteine-rich receptor-like protein kinase 3"/>
    <property type="match status" value="1"/>
</dbReference>
<evidence type="ECO:0000256" key="5">
    <source>
        <dbReference type="ARBA" id="ARBA00022692"/>
    </source>
</evidence>
<name>A0AAV5LJE4_9ROSI</name>
<evidence type="ECO:0000256" key="3">
    <source>
        <dbReference type="ARBA" id="ARBA00022553"/>
    </source>
</evidence>
<evidence type="ECO:0000256" key="6">
    <source>
        <dbReference type="ARBA" id="ARBA00022729"/>
    </source>
</evidence>
<evidence type="ECO:0000256" key="9">
    <source>
        <dbReference type="ARBA" id="ARBA00022777"/>
    </source>
</evidence>
<evidence type="ECO:0000256" key="1">
    <source>
        <dbReference type="ARBA" id="ARBA00004167"/>
    </source>
</evidence>
<proteinExistence type="predicted"/>
<dbReference type="PROSITE" id="PS00107">
    <property type="entry name" value="PROTEIN_KINASE_ATP"/>
    <property type="match status" value="1"/>
</dbReference>
<keyword evidence="9" id="KW-0418">Kinase</keyword>
<evidence type="ECO:0000256" key="4">
    <source>
        <dbReference type="ARBA" id="ARBA00022679"/>
    </source>
</evidence>
<dbReference type="Gene3D" id="3.30.200.20">
    <property type="entry name" value="Phosphorylase Kinase, domain 1"/>
    <property type="match status" value="1"/>
</dbReference>
<feature type="domain" description="Protein kinase" evidence="20">
    <location>
        <begin position="327"/>
        <end position="611"/>
    </location>
</feature>
<evidence type="ECO:0000256" key="8">
    <source>
        <dbReference type="ARBA" id="ARBA00022741"/>
    </source>
</evidence>
<evidence type="ECO:0000313" key="22">
    <source>
        <dbReference type="EMBL" id="GKV37260.1"/>
    </source>
</evidence>
<evidence type="ECO:0000256" key="13">
    <source>
        <dbReference type="ARBA" id="ARBA00023170"/>
    </source>
</evidence>
<sequence>MQSMHFSTKKLPWRTWVFIFVFCFQLYSSISDPRINLSGLFCGTSGPPSQVNITPLFTEEMQGLSQLINTSHFITYHLNSSSALPLYALAQCHHDLSQIDCIVCYTISRTSLPRCLSSVSGRIFLDGCFLRYDNYSFYNESVSSTSDKVSCSPDDVALVGLDRMGFVRNVGYAVGNVTAIAVSKGRFGVVAAEGVYALAQCWESLSTEGCRECLEKAANEVKSCPPKKEGRGMNTGCYLRYSTEKFYGNGGGTGHQGHGFTGIKMIVAIVLVATAISMVFFSAIYAAHARLSRMKKERNNLGPISTSFNKSGLSFKYETLEKATDYFSPSRKIGQGGSGSVYRGVLPNGTSVAVKRLIFNTRQWVDEFFNEVNLISGIQHKNLVQLLGCSIEGPESLLVYEYVPNRSLDNFIFDDKKTKPLSWQQRFNIIVGTAQGLAYLHGGSHERIIHRDIKSSNILLDEDLTPKIADFGLARCLAPDRTHLSTGVAGTLGYMAPEYLVRGQLTEKADVYSFGVLILEIACGRRNSAFTKDSGTLLQTAWRLYKSNTLAEAVDPQIRDDSTAKEASNVLQIGLLCTQAYVALRPSMAEVVQMLTDRDCEIPFPSQPPFLNASLLDPAASSSTSYSADSFISSAARKTEACCNSSLSSGNGSLGDQASRSEESLRK</sequence>
<evidence type="ECO:0000256" key="10">
    <source>
        <dbReference type="ARBA" id="ARBA00022840"/>
    </source>
</evidence>
<keyword evidence="10 17" id="KW-0067">ATP-binding</keyword>
<dbReference type="Pfam" id="PF07714">
    <property type="entry name" value="PK_Tyr_Ser-Thr"/>
    <property type="match status" value="1"/>
</dbReference>
<keyword evidence="6" id="KW-0732">Signal</keyword>
<dbReference type="InterPro" id="IPR000719">
    <property type="entry name" value="Prot_kinase_dom"/>
</dbReference>
<dbReference type="AlphaFoldDB" id="A0AAV5LJE4"/>
<dbReference type="InterPro" id="IPR001245">
    <property type="entry name" value="Ser-Thr/Tyr_kinase_cat_dom"/>
</dbReference>
<dbReference type="Pfam" id="PF01657">
    <property type="entry name" value="Stress-antifung"/>
    <property type="match status" value="2"/>
</dbReference>
<evidence type="ECO:0000259" key="20">
    <source>
        <dbReference type="PROSITE" id="PS50011"/>
    </source>
</evidence>
<dbReference type="FunFam" id="3.30.200.20:FF:000177">
    <property type="entry name" value="Cysteine-rich receptor-like protein kinase 2"/>
    <property type="match status" value="1"/>
</dbReference>
<dbReference type="EMBL" id="BPVZ01000121">
    <property type="protein sequence ID" value="GKV37260.1"/>
    <property type="molecule type" value="Genomic_DNA"/>
</dbReference>
<dbReference type="Gene3D" id="3.30.430.20">
    <property type="entry name" value="Gnk2 domain, C-X8-C-X2-C motif"/>
    <property type="match status" value="2"/>
</dbReference>
<comment type="catalytic activity">
    <reaction evidence="15">
        <text>L-seryl-[protein] + ATP = O-phospho-L-seryl-[protein] + ADP + H(+)</text>
        <dbReference type="Rhea" id="RHEA:17989"/>
        <dbReference type="Rhea" id="RHEA-COMP:9863"/>
        <dbReference type="Rhea" id="RHEA-COMP:11604"/>
        <dbReference type="ChEBI" id="CHEBI:15378"/>
        <dbReference type="ChEBI" id="CHEBI:29999"/>
        <dbReference type="ChEBI" id="CHEBI:30616"/>
        <dbReference type="ChEBI" id="CHEBI:83421"/>
        <dbReference type="ChEBI" id="CHEBI:456216"/>
    </reaction>
</comment>
<evidence type="ECO:0000256" key="15">
    <source>
        <dbReference type="ARBA" id="ARBA00047558"/>
    </source>
</evidence>
<dbReference type="PROSITE" id="PS51473">
    <property type="entry name" value="GNK2"/>
    <property type="match status" value="2"/>
</dbReference>
<dbReference type="InterPro" id="IPR011009">
    <property type="entry name" value="Kinase-like_dom_sf"/>
</dbReference>
<dbReference type="SMART" id="SM00220">
    <property type="entry name" value="S_TKc"/>
    <property type="match status" value="1"/>
</dbReference>
<keyword evidence="4" id="KW-0808">Transferase</keyword>
<feature type="transmembrane region" description="Helical" evidence="19">
    <location>
        <begin position="265"/>
        <end position="287"/>
    </location>
</feature>
<evidence type="ECO:0000313" key="23">
    <source>
        <dbReference type="Proteomes" id="UP001054252"/>
    </source>
</evidence>
<evidence type="ECO:0000256" key="11">
    <source>
        <dbReference type="ARBA" id="ARBA00022989"/>
    </source>
</evidence>
<dbReference type="CDD" id="cd14066">
    <property type="entry name" value="STKc_IRAK"/>
    <property type="match status" value="1"/>
</dbReference>
<dbReference type="GO" id="GO:0016020">
    <property type="term" value="C:membrane"/>
    <property type="evidence" value="ECO:0007669"/>
    <property type="project" value="UniProtKB-SubCell"/>
</dbReference>
<comment type="caution">
    <text evidence="22">The sequence shown here is derived from an EMBL/GenBank/DDBJ whole genome shotgun (WGS) entry which is preliminary data.</text>
</comment>
<dbReference type="SUPFAM" id="SSF56112">
    <property type="entry name" value="Protein kinase-like (PK-like)"/>
    <property type="match status" value="1"/>
</dbReference>
<comment type="subcellular location">
    <subcellularLocation>
        <location evidence="1">Membrane</location>
        <topology evidence="1">Single-pass membrane protein</topology>
    </subcellularLocation>
</comment>
<evidence type="ECO:0000256" key="18">
    <source>
        <dbReference type="SAM" id="MobiDB-lite"/>
    </source>
</evidence>
<evidence type="ECO:0000256" key="17">
    <source>
        <dbReference type="PROSITE-ProRule" id="PRU10141"/>
    </source>
</evidence>
<keyword evidence="13" id="KW-0675">Receptor</keyword>
<dbReference type="Gene3D" id="1.10.510.10">
    <property type="entry name" value="Transferase(Phosphotransferase) domain 1"/>
    <property type="match status" value="1"/>
</dbReference>
<keyword evidence="11 19" id="KW-1133">Transmembrane helix</keyword>
<dbReference type="GO" id="GO:0005524">
    <property type="term" value="F:ATP binding"/>
    <property type="evidence" value="ECO:0007669"/>
    <property type="project" value="UniProtKB-UniRule"/>
</dbReference>
<dbReference type="GO" id="GO:0004674">
    <property type="term" value="F:protein serine/threonine kinase activity"/>
    <property type="evidence" value="ECO:0007669"/>
    <property type="project" value="UniProtKB-KW"/>
</dbReference>
<evidence type="ECO:0000256" key="12">
    <source>
        <dbReference type="ARBA" id="ARBA00023136"/>
    </source>
</evidence>
<evidence type="ECO:0000256" key="7">
    <source>
        <dbReference type="ARBA" id="ARBA00022737"/>
    </source>
</evidence>
<accession>A0AAV5LJE4</accession>
<feature type="domain" description="Gnk2-homologous" evidence="21">
    <location>
        <begin position="35"/>
        <end position="137"/>
    </location>
</feature>
<feature type="region of interest" description="Disordered" evidence="18">
    <location>
        <begin position="643"/>
        <end position="667"/>
    </location>
</feature>
<dbReference type="PROSITE" id="PS50011">
    <property type="entry name" value="PROTEIN_KINASE_DOM"/>
    <property type="match status" value="1"/>
</dbReference>
<feature type="domain" description="Gnk2-homologous" evidence="21">
    <location>
        <begin position="144"/>
        <end position="246"/>
    </location>
</feature>
<dbReference type="InterPro" id="IPR008271">
    <property type="entry name" value="Ser/Thr_kinase_AS"/>
</dbReference>
<evidence type="ECO:0000256" key="16">
    <source>
        <dbReference type="ARBA" id="ARBA00047951"/>
    </source>
</evidence>
<keyword evidence="8 17" id="KW-0547">Nucleotide-binding</keyword>
<keyword evidence="2" id="KW-0723">Serine/threonine-protein kinase</keyword>
<dbReference type="InterPro" id="IPR038408">
    <property type="entry name" value="GNK2_sf"/>
</dbReference>
<comment type="catalytic activity">
    <reaction evidence="16">
        <text>L-threonyl-[protein] + ATP = O-phospho-L-threonyl-[protein] + ADP + H(+)</text>
        <dbReference type="Rhea" id="RHEA:46608"/>
        <dbReference type="Rhea" id="RHEA-COMP:11060"/>
        <dbReference type="Rhea" id="RHEA-COMP:11605"/>
        <dbReference type="ChEBI" id="CHEBI:15378"/>
        <dbReference type="ChEBI" id="CHEBI:30013"/>
        <dbReference type="ChEBI" id="CHEBI:30616"/>
        <dbReference type="ChEBI" id="CHEBI:61977"/>
        <dbReference type="ChEBI" id="CHEBI:456216"/>
    </reaction>
</comment>
<keyword evidence="5 19" id="KW-0812">Transmembrane</keyword>
<keyword evidence="7" id="KW-0677">Repeat</keyword>
<dbReference type="InterPro" id="IPR017441">
    <property type="entry name" value="Protein_kinase_ATP_BS"/>
</dbReference>
<gene>
    <name evidence="22" type="ORF">SLEP1_g45311</name>
</gene>
<protein>
    <recommendedName>
        <fullName evidence="24">Cysteine-rich receptor-like protein kinase 42</fullName>
    </recommendedName>
</protein>
<feature type="compositionally biased region" description="Low complexity" evidence="18">
    <location>
        <begin position="644"/>
        <end position="655"/>
    </location>
</feature>
<keyword evidence="23" id="KW-1185">Reference proteome</keyword>
<reference evidence="22 23" key="1">
    <citation type="journal article" date="2021" name="Commun. Biol.">
        <title>The genome of Shorea leprosula (Dipterocarpaceae) highlights the ecological relevance of drought in aseasonal tropical rainforests.</title>
        <authorList>
            <person name="Ng K.K.S."/>
            <person name="Kobayashi M.J."/>
            <person name="Fawcett J.A."/>
            <person name="Hatakeyama M."/>
            <person name="Paape T."/>
            <person name="Ng C.H."/>
            <person name="Ang C.C."/>
            <person name="Tnah L.H."/>
            <person name="Lee C.T."/>
            <person name="Nishiyama T."/>
            <person name="Sese J."/>
            <person name="O'Brien M.J."/>
            <person name="Copetti D."/>
            <person name="Mohd Noor M.I."/>
            <person name="Ong R.C."/>
            <person name="Putra M."/>
            <person name="Sireger I.Z."/>
            <person name="Indrioko S."/>
            <person name="Kosugi Y."/>
            <person name="Izuno A."/>
            <person name="Isagi Y."/>
            <person name="Lee S.L."/>
            <person name="Shimizu K.K."/>
        </authorList>
    </citation>
    <scope>NUCLEOTIDE SEQUENCE [LARGE SCALE GENOMIC DNA]</scope>
    <source>
        <strain evidence="22">214</strain>
    </source>
</reference>
<dbReference type="Proteomes" id="UP001054252">
    <property type="component" value="Unassembled WGS sequence"/>
</dbReference>
<dbReference type="FunFam" id="1.10.510.10:FF:000336">
    <property type="entry name" value="Cysteine-rich receptor-like protein kinase 2"/>
    <property type="match status" value="1"/>
</dbReference>
<dbReference type="CDD" id="cd23509">
    <property type="entry name" value="Gnk2-like"/>
    <property type="match status" value="2"/>
</dbReference>